<name>A0A075WRB0_9BACT</name>
<dbReference type="Proteomes" id="UP000028481">
    <property type="component" value="Chromosome"/>
</dbReference>
<sequence length="172" mass="19563">MKNLLNIGISLLILIVSPVIGYGEIACDPKVLYQADEKFFVSLPGYQTTQIKETNLNFFGKIHNKERTYKNASAKVRVRMFWGENLIPNWQGFTLNLLEISKNELKDGEIDGIKVKFYENGEKKVIVVPILEETSRGFLILFSSKDLSLEALKNFVSQFPIKTLCSNPELSK</sequence>
<reference evidence="1 2" key="1">
    <citation type="journal article" date="2015" name="Genome Announc.">
        <title>Genome Sequence of a Sulfate-Reducing Thermophilic Bacterium, Thermodesulfobacterium commune DSM 2178T (Phylum Thermodesulfobacteria).</title>
        <authorList>
            <person name="Bhatnagar S."/>
            <person name="Badger J.H."/>
            <person name="Madupu R."/>
            <person name="Khouri H.M."/>
            <person name="O'Connor E.M."/>
            <person name="Robb F.T."/>
            <person name="Ward N.L."/>
            <person name="Eisen J.A."/>
        </authorList>
    </citation>
    <scope>NUCLEOTIDE SEQUENCE [LARGE SCALE GENOMIC DNA]</scope>
    <source>
        <strain evidence="1 2">DSM 2178</strain>
    </source>
</reference>
<gene>
    <name evidence="1" type="ORF">HL41_00840</name>
</gene>
<dbReference type="AlphaFoldDB" id="A0A075WRB0"/>
<evidence type="ECO:0000313" key="1">
    <source>
        <dbReference type="EMBL" id="AIH03490.1"/>
    </source>
</evidence>
<dbReference type="HOGENOM" id="CLU_1554563_0_0_0"/>
<dbReference type="STRING" id="289377.HL41_00840"/>
<dbReference type="eggNOG" id="ENOG5030PIZ">
    <property type="taxonomic scope" value="Bacteria"/>
</dbReference>
<dbReference type="OrthoDB" id="9812235at2"/>
<proteinExistence type="predicted"/>
<evidence type="ECO:0000313" key="2">
    <source>
        <dbReference type="Proteomes" id="UP000028481"/>
    </source>
</evidence>
<dbReference type="RefSeq" id="WP_038063259.1">
    <property type="nucleotide sequence ID" value="NZ_CP008796.1"/>
</dbReference>
<dbReference type="KEGG" id="tcm:HL41_00840"/>
<dbReference type="EMBL" id="CP008796">
    <property type="protein sequence ID" value="AIH03490.1"/>
    <property type="molecule type" value="Genomic_DNA"/>
</dbReference>
<keyword evidence="2" id="KW-1185">Reference proteome</keyword>
<protein>
    <submittedName>
        <fullName evidence="1">Uncharacterized protein</fullName>
    </submittedName>
</protein>
<accession>A0A075WRB0</accession>
<dbReference type="PaxDb" id="289377-HL41_00840"/>
<organism evidence="1 2">
    <name type="scientific">Thermodesulfobacterium commune DSM 2178</name>
    <dbReference type="NCBI Taxonomy" id="289377"/>
    <lineage>
        <taxon>Bacteria</taxon>
        <taxon>Pseudomonadati</taxon>
        <taxon>Thermodesulfobacteriota</taxon>
        <taxon>Thermodesulfobacteria</taxon>
        <taxon>Thermodesulfobacteriales</taxon>
        <taxon>Thermodesulfobacteriaceae</taxon>
        <taxon>Thermodesulfobacterium</taxon>
    </lineage>
</organism>